<dbReference type="PANTHER" id="PTHR10429">
    <property type="entry name" value="DNA-3-METHYLADENINE GLYCOSYLASE"/>
    <property type="match status" value="1"/>
</dbReference>
<dbReference type="AlphaFoldDB" id="A0AAV7AHA4"/>
<sequence length="252" mass="28599">MPTKRRRVQVPDEGETDKKKVSGIQREKDVVSSKYFPSTNTRLLSDFYNKPCINLAKSFLGQILVRRLPDGTELRGRIVETESYLGGEDEASHSRGGKRTERNVAMYMKPGTIYVYQIYGMYFCMNVSSQGDGAAVLLRSLEPIEGLDAMRNFRNVKRNIQKPLKDKELCNGPSKLCQAFAIEKTFDRRDLADDQSTWLEAGPEVQEEDIVSCARIGISNAGEWTRKPLRFYIKNNMFVSVRDKMAETSGST</sequence>
<dbReference type="InterPro" id="IPR011034">
    <property type="entry name" value="Formyl_transferase-like_C_sf"/>
</dbReference>
<evidence type="ECO:0000256" key="13">
    <source>
        <dbReference type="ARBA" id="ARBA00082988"/>
    </source>
</evidence>
<dbReference type="InterPro" id="IPR003180">
    <property type="entry name" value="MPG"/>
</dbReference>
<evidence type="ECO:0000256" key="14">
    <source>
        <dbReference type="SAM" id="MobiDB-lite"/>
    </source>
</evidence>
<reference evidence="15" key="1">
    <citation type="thesis" date="2020" institute="ProQuest LLC" country="789 East Eisenhower Parkway, Ann Arbor, MI, USA">
        <title>Comparative Genomics and Chromosome Evolution.</title>
        <authorList>
            <person name="Mudd A.B."/>
        </authorList>
    </citation>
    <scope>NUCLEOTIDE SEQUENCE</scope>
    <source>
        <strain evidence="15">237g6f4</strain>
        <tissue evidence="15">Blood</tissue>
    </source>
</reference>
<evidence type="ECO:0000313" key="16">
    <source>
        <dbReference type="Proteomes" id="UP000824782"/>
    </source>
</evidence>
<keyword evidence="5" id="KW-0227">DNA damage</keyword>
<comment type="function">
    <text evidence="2">Hydrolysis of the deoxyribose N-glycosidic bond to excise 3-methyladenine, and 7-methylguanine from the damaged DNA polymer formed by alkylation lesions.</text>
</comment>
<evidence type="ECO:0000256" key="1">
    <source>
        <dbReference type="ARBA" id="ARBA00000086"/>
    </source>
</evidence>
<dbReference type="EC" id="3.2.2.21" evidence="4"/>
<dbReference type="NCBIfam" id="TIGR00567">
    <property type="entry name" value="3mg"/>
    <property type="match status" value="1"/>
</dbReference>
<proteinExistence type="inferred from homology"/>
<dbReference type="EMBL" id="WNYA01000008">
    <property type="protein sequence ID" value="KAG8558501.1"/>
    <property type="molecule type" value="Genomic_DNA"/>
</dbReference>
<evidence type="ECO:0000256" key="9">
    <source>
        <dbReference type="ARBA" id="ARBA00066187"/>
    </source>
</evidence>
<evidence type="ECO:0000256" key="12">
    <source>
        <dbReference type="ARBA" id="ARBA00078171"/>
    </source>
</evidence>
<dbReference type="FunFam" id="3.10.300.10:FF:000001">
    <property type="entry name" value="Putative 3-methyladenine DNA glycosylase"/>
    <property type="match status" value="1"/>
</dbReference>
<dbReference type="GO" id="GO:0003905">
    <property type="term" value="F:alkylbase DNA N-glycosylase activity"/>
    <property type="evidence" value="ECO:0007669"/>
    <property type="project" value="UniProtKB-EC"/>
</dbReference>
<accession>A0AAV7AHA4</accession>
<protein>
    <recommendedName>
        <fullName evidence="10">DNA-3-methyladenine glycosylase</fullName>
        <ecNumber evidence="4">3.2.2.21</ecNumber>
    </recommendedName>
    <alternativeName>
        <fullName evidence="11">3-alkyladenine DNA glycosylase</fullName>
    </alternativeName>
    <alternativeName>
        <fullName evidence="8">3-methyladenine DNA glycosidase</fullName>
    </alternativeName>
    <alternativeName>
        <fullName evidence="13">ADPG</fullName>
    </alternativeName>
    <alternativeName>
        <fullName evidence="12">N-methylpurine-DNA glycosylase</fullName>
    </alternativeName>
</protein>
<evidence type="ECO:0000256" key="4">
    <source>
        <dbReference type="ARBA" id="ARBA00012000"/>
    </source>
</evidence>
<comment type="catalytic activity">
    <reaction evidence="1">
        <text>Hydrolysis of alkylated DNA, releasing 3-methyladenine, 3-methylguanine, 7-methylguanine and 7-methyladenine.</text>
        <dbReference type="EC" id="3.2.2.21"/>
    </reaction>
</comment>
<name>A0AAV7AHA4_ENGPU</name>
<evidence type="ECO:0000256" key="2">
    <source>
        <dbReference type="ARBA" id="ARBA00002421"/>
    </source>
</evidence>
<evidence type="ECO:0000256" key="11">
    <source>
        <dbReference type="ARBA" id="ARBA00076879"/>
    </source>
</evidence>
<comment type="subunit">
    <text evidence="9">Binds MBD1. Binds SSBP1.</text>
</comment>
<dbReference type="Pfam" id="PF02245">
    <property type="entry name" value="Pur_DNA_glyco"/>
    <property type="match status" value="1"/>
</dbReference>
<dbReference type="HAMAP" id="MF_00527">
    <property type="entry name" value="3MGH"/>
    <property type="match status" value="1"/>
</dbReference>
<dbReference type="GO" id="GO:0003677">
    <property type="term" value="F:DNA binding"/>
    <property type="evidence" value="ECO:0007669"/>
    <property type="project" value="InterPro"/>
</dbReference>
<keyword evidence="16" id="KW-1185">Reference proteome</keyword>
<evidence type="ECO:0000256" key="10">
    <source>
        <dbReference type="ARBA" id="ARBA00068926"/>
    </source>
</evidence>
<feature type="region of interest" description="Disordered" evidence="14">
    <location>
        <begin position="1"/>
        <end position="22"/>
    </location>
</feature>
<evidence type="ECO:0000256" key="7">
    <source>
        <dbReference type="ARBA" id="ARBA00023204"/>
    </source>
</evidence>
<dbReference type="SUPFAM" id="SSF50486">
    <property type="entry name" value="FMT C-terminal domain-like"/>
    <property type="match status" value="1"/>
</dbReference>
<dbReference type="InterPro" id="IPR036995">
    <property type="entry name" value="MPG_sf"/>
</dbReference>
<evidence type="ECO:0000256" key="8">
    <source>
        <dbReference type="ARBA" id="ARBA00033426"/>
    </source>
</evidence>
<comment type="similarity">
    <text evidence="3">Belongs to the DNA glycosylase MPG family.</text>
</comment>
<keyword evidence="6" id="KW-0378">Hydrolase</keyword>
<gene>
    <name evidence="15" type="ORF">GDO81_017024</name>
</gene>
<dbReference type="Gene3D" id="3.10.300.10">
    <property type="entry name" value="Methylpurine-DNA glycosylase (MPG)"/>
    <property type="match status" value="1"/>
</dbReference>
<dbReference type="PANTHER" id="PTHR10429:SF0">
    <property type="entry name" value="DNA-3-METHYLADENINE GLYCOSYLASE"/>
    <property type="match status" value="1"/>
</dbReference>
<dbReference type="GO" id="GO:0006284">
    <property type="term" value="P:base-excision repair"/>
    <property type="evidence" value="ECO:0007669"/>
    <property type="project" value="InterPro"/>
</dbReference>
<evidence type="ECO:0000313" key="15">
    <source>
        <dbReference type="EMBL" id="KAG8558501.1"/>
    </source>
</evidence>
<comment type="caution">
    <text evidence="15">The sequence shown here is derived from an EMBL/GenBank/DDBJ whole genome shotgun (WGS) entry which is preliminary data.</text>
</comment>
<evidence type="ECO:0000256" key="3">
    <source>
        <dbReference type="ARBA" id="ARBA00009232"/>
    </source>
</evidence>
<evidence type="ECO:0000256" key="5">
    <source>
        <dbReference type="ARBA" id="ARBA00022763"/>
    </source>
</evidence>
<dbReference type="Proteomes" id="UP000824782">
    <property type="component" value="Unassembled WGS sequence"/>
</dbReference>
<organism evidence="15 16">
    <name type="scientific">Engystomops pustulosus</name>
    <name type="common">Tungara frog</name>
    <name type="synonym">Physalaemus pustulosus</name>
    <dbReference type="NCBI Taxonomy" id="76066"/>
    <lineage>
        <taxon>Eukaryota</taxon>
        <taxon>Metazoa</taxon>
        <taxon>Chordata</taxon>
        <taxon>Craniata</taxon>
        <taxon>Vertebrata</taxon>
        <taxon>Euteleostomi</taxon>
        <taxon>Amphibia</taxon>
        <taxon>Batrachia</taxon>
        <taxon>Anura</taxon>
        <taxon>Neobatrachia</taxon>
        <taxon>Hyloidea</taxon>
        <taxon>Leptodactylidae</taxon>
        <taxon>Leiuperinae</taxon>
        <taxon>Engystomops</taxon>
    </lineage>
</organism>
<evidence type="ECO:0000256" key="6">
    <source>
        <dbReference type="ARBA" id="ARBA00022801"/>
    </source>
</evidence>
<dbReference type="CDD" id="cd00540">
    <property type="entry name" value="AAG"/>
    <property type="match status" value="1"/>
</dbReference>
<keyword evidence="7" id="KW-0234">DNA repair</keyword>